<dbReference type="PROSITE" id="PS50110">
    <property type="entry name" value="RESPONSE_REGULATORY"/>
    <property type="match status" value="1"/>
</dbReference>
<dbReference type="PRINTS" id="PR00344">
    <property type="entry name" value="BCTRLSENSOR"/>
</dbReference>
<feature type="domain" description="Histidine kinase" evidence="6">
    <location>
        <begin position="280"/>
        <end position="502"/>
    </location>
</feature>
<dbReference type="SUPFAM" id="SSF52172">
    <property type="entry name" value="CheY-like"/>
    <property type="match status" value="1"/>
</dbReference>
<evidence type="ECO:0000259" key="6">
    <source>
        <dbReference type="PROSITE" id="PS50109"/>
    </source>
</evidence>
<dbReference type="PANTHER" id="PTHR45339:SF1">
    <property type="entry name" value="HYBRID SIGNAL TRANSDUCTION HISTIDINE KINASE J"/>
    <property type="match status" value="1"/>
</dbReference>
<dbReference type="Pfam" id="PF02518">
    <property type="entry name" value="HATPase_c"/>
    <property type="match status" value="1"/>
</dbReference>
<organism evidence="8 9">
    <name type="scientific">Thermoflexibacter ruber</name>
    <dbReference type="NCBI Taxonomy" id="1003"/>
    <lineage>
        <taxon>Bacteria</taxon>
        <taxon>Pseudomonadati</taxon>
        <taxon>Bacteroidota</taxon>
        <taxon>Cytophagia</taxon>
        <taxon>Cytophagales</taxon>
        <taxon>Thermoflexibacteraceae</taxon>
        <taxon>Thermoflexibacter</taxon>
    </lineage>
</organism>
<dbReference type="SUPFAM" id="SSF55785">
    <property type="entry name" value="PYP-like sensor domain (PAS domain)"/>
    <property type="match status" value="1"/>
</dbReference>
<dbReference type="InterPro" id="IPR036097">
    <property type="entry name" value="HisK_dim/P_sf"/>
</dbReference>
<dbReference type="InterPro" id="IPR035965">
    <property type="entry name" value="PAS-like_dom_sf"/>
</dbReference>
<dbReference type="Gene3D" id="1.10.287.130">
    <property type="match status" value="1"/>
</dbReference>
<dbReference type="CDD" id="cd17546">
    <property type="entry name" value="REC_hyHK_CKI1_RcsC-like"/>
    <property type="match status" value="1"/>
</dbReference>
<evidence type="ECO:0000313" key="8">
    <source>
        <dbReference type="EMBL" id="SFF18753.1"/>
    </source>
</evidence>
<dbReference type="InterPro" id="IPR001789">
    <property type="entry name" value="Sig_transdc_resp-reg_receiver"/>
</dbReference>
<dbReference type="Gene3D" id="3.30.450.20">
    <property type="entry name" value="PAS domain"/>
    <property type="match status" value="2"/>
</dbReference>
<evidence type="ECO:0000256" key="4">
    <source>
        <dbReference type="ARBA" id="ARBA00023012"/>
    </source>
</evidence>
<feature type="domain" description="Response regulatory" evidence="7">
    <location>
        <begin position="528"/>
        <end position="646"/>
    </location>
</feature>
<evidence type="ECO:0000313" key="9">
    <source>
        <dbReference type="Proteomes" id="UP000199513"/>
    </source>
</evidence>
<gene>
    <name evidence="8" type="ORF">SAMN04488541_101948</name>
</gene>
<evidence type="ECO:0000256" key="5">
    <source>
        <dbReference type="PROSITE-ProRule" id="PRU00169"/>
    </source>
</evidence>
<protein>
    <recommendedName>
        <fullName evidence="2">histidine kinase</fullName>
        <ecNumber evidence="2">2.7.13.3</ecNumber>
    </recommendedName>
</protein>
<accession>A0A1I2GND2</accession>
<feature type="modified residue" description="4-aspartylphosphate" evidence="5">
    <location>
        <position position="577"/>
    </location>
</feature>
<dbReference type="STRING" id="1003.SAMN04488541_101948"/>
<dbReference type="SMART" id="SM00388">
    <property type="entry name" value="HisKA"/>
    <property type="match status" value="1"/>
</dbReference>
<dbReference type="InterPro" id="IPR005467">
    <property type="entry name" value="His_kinase_dom"/>
</dbReference>
<dbReference type="GO" id="GO:0000155">
    <property type="term" value="F:phosphorelay sensor kinase activity"/>
    <property type="evidence" value="ECO:0007669"/>
    <property type="project" value="InterPro"/>
</dbReference>
<dbReference type="RefSeq" id="WP_091545404.1">
    <property type="nucleotide sequence ID" value="NZ_FONY01000019.1"/>
</dbReference>
<dbReference type="SUPFAM" id="SSF55874">
    <property type="entry name" value="ATPase domain of HSP90 chaperone/DNA topoisomerase II/histidine kinase"/>
    <property type="match status" value="1"/>
</dbReference>
<dbReference type="PROSITE" id="PS50109">
    <property type="entry name" value="HIS_KIN"/>
    <property type="match status" value="1"/>
</dbReference>
<dbReference type="SMART" id="SM00387">
    <property type="entry name" value="HATPase_c"/>
    <property type="match status" value="1"/>
</dbReference>
<keyword evidence="8" id="KW-0808">Transferase</keyword>
<dbReference type="Gene3D" id="3.40.50.2300">
    <property type="match status" value="1"/>
</dbReference>
<dbReference type="InterPro" id="IPR003594">
    <property type="entry name" value="HATPase_dom"/>
</dbReference>
<evidence type="ECO:0000256" key="2">
    <source>
        <dbReference type="ARBA" id="ARBA00012438"/>
    </source>
</evidence>
<evidence type="ECO:0000259" key="7">
    <source>
        <dbReference type="PROSITE" id="PS50110"/>
    </source>
</evidence>
<dbReference type="Gene3D" id="3.30.565.10">
    <property type="entry name" value="Histidine kinase-like ATPase, C-terminal domain"/>
    <property type="match status" value="1"/>
</dbReference>
<dbReference type="OrthoDB" id="9811889at2"/>
<comment type="catalytic activity">
    <reaction evidence="1">
        <text>ATP + protein L-histidine = ADP + protein N-phospho-L-histidine.</text>
        <dbReference type="EC" id="2.7.13.3"/>
    </reaction>
</comment>
<dbReference type="InterPro" id="IPR004358">
    <property type="entry name" value="Sig_transdc_His_kin-like_C"/>
</dbReference>
<sequence>MEKDSDFLTQHDFLKDTFFLHYFQNTSDLVLVIEAESLQILSCNPRTLEVLGAEREEEIVGTNLLQWIVKKNNDKYEIEKNLLGTHTEAIRLVTITGHKFKAKLTFRYCQQVGQNFYLCIIYDNSYNKKLNYLLQETQQIARIGSWEYDLITNKLFCTGIARLLNHSAHDLIFSRNQLFACFSSENRRLLWQTVQETIQQKAPFDIELKTILSYPHAQWVRITGRLITRHSKTIKLIGTVQDITAQKFNEIQLTESHKQIQEAKKMTDKMAQTKSQFLSNMSHEIRTPLNAIVSIAHLLLEEKPKKSQIKKIQTLQFAANNLVRLMNDVLDFAKIEAGKVVFEKIPFDIRALVDNLLKFFIFSNKKTKQLTIQAMIEPAVPTMLIGDSVRLNQILTNLLSNACKFTEQGSITLSIKVLTHAQEAVKLLFTVDDTGIGIPADKLDTIFEVFTQASADTTRKYGGTGLGLAITKNLVEQQGGKIRVASEVGKGTSFAFDLSFGKVQSEAKNIDNQGNESKLLEKIKSEVCLLLVEDNEVNQFVAMRFFKQWGIKYDLARDSQEAIAKIQSKKYDLVLMDIHLPDEDGFEITKKIRRIEEEYFQHIPIIALTASVMDRVNERTKEAGMDDFLLKPFNPSDLHQKIIQYAIKFKNLLTFEPDKFS</sequence>
<dbReference type="Pfam" id="PF00072">
    <property type="entry name" value="Response_reg"/>
    <property type="match status" value="1"/>
</dbReference>
<dbReference type="AlphaFoldDB" id="A0A1I2GND2"/>
<dbReference type="InterPro" id="IPR011006">
    <property type="entry name" value="CheY-like_superfamily"/>
</dbReference>
<dbReference type="EC" id="2.7.13.3" evidence="2"/>
<dbReference type="InterPro" id="IPR003661">
    <property type="entry name" value="HisK_dim/P_dom"/>
</dbReference>
<dbReference type="SUPFAM" id="SSF47384">
    <property type="entry name" value="Homodimeric domain of signal transducing histidine kinase"/>
    <property type="match status" value="1"/>
</dbReference>
<dbReference type="FunFam" id="3.30.565.10:FF:000010">
    <property type="entry name" value="Sensor histidine kinase RcsC"/>
    <property type="match status" value="1"/>
</dbReference>
<proteinExistence type="predicted"/>
<name>A0A1I2GND2_9BACT</name>
<dbReference type="Pfam" id="PF00512">
    <property type="entry name" value="HisKA"/>
    <property type="match status" value="1"/>
</dbReference>
<dbReference type="CDD" id="cd00082">
    <property type="entry name" value="HisKA"/>
    <property type="match status" value="1"/>
</dbReference>
<dbReference type="CDD" id="cd16922">
    <property type="entry name" value="HATPase_EvgS-ArcB-TorS-like"/>
    <property type="match status" value="1"/>
</dbReference>
<dbReference type="PANTHER" id="PTHR45339">
    <property type="entry name" value="HYBRID SIGNAL TRANSDUCTION HISTIDINE KINASE J"/>
    <property type="match status" value="1"/>
</dbReference>
<keyword evidence="8" id="KW-0418">Kinase</keyword>
<keyword evidence="4" id="KW-0902">Two-component regulatory system</keyword>
<evidence type="ECO:0000256" key="3">
    <source>
        <dbReference type="ARBA" id="ARBA00022553"/>
    </source>
</evidence>
<dbReference type="SMART" id="SM00448">
    <property type="entry name" value="REC"/>
    <property type="match status" value="1"/>
</dbReference>
<dbReference type="EMBL" id="FONY01000019">
    <property type="protein sequence ID" value="SFF18753.1"/>
    <property type="molecule type" value="Genomic_DNA"/>
</dbReference>
<keyword evidence="3 5" id="KW-0597">Phosphoprotein</keyword>
<dbReference type="Proteomes" id="UP000199513">
    <property type="component" value="Unassembled WGS sequence"/>
</dbReference>
<keyword evidence="9" id="KW-1185">Reference proteome</keyword>
<dbReference type="InterPro" id="IPR036890">
    <property type="entry name" value="HATPase_C_sf"/>
</dbReference>
<evidence type="ECO:0000256" key="1">
    <source>
        <dbReference type="ARBA" id="ARBA00000085"/>
    </source>
</evidence>
<reference evidence="8 9" key="1">
    <citation type="submission" date="2016-10" db="EMBL/GenBank/DDBJ databases">
        <authorList>
            <person name="de Groot N.N."/>
        </authorList>
    </citation>
    <scope>NUCLEOTIDE SEQUENCE [LARGE SCALE GENOMIC DNA]</scope>
    <source>
        <strain>GEY</strain>
        <strain evidence="9">DSM 9560</strain>
    </source>
</reference>